<feature type="domain" description="RagB/SusD" evidence="6">
    <location>
        <begin position="335"/>
        <end position="445"/>
    </location>
</feature>
<evidence type="ECO:0000259" key="7">
    <source>
        <dbReference type="Pfam" id="PF14322"/>
    </source>
</evidence>
<comment type="similarity">
    <text evidence="2">Belongs to the SusD family.</text>
</comment>
<evidence type="ECO:0000256" key="3">
    <source>
        <dbReference type="ARBA" id="ARBA00022729"/>
    </source>
</evidence>
<dbReference type="EMBL" id="FNZR01000001">
    <property type="protein sequence ID" value="SEK24150.1"/>
    <property type="molecule type" value="Genomic_DNA"/>
</dbReference>
<dbReference type="STRING" id="332977.SAMN05421740_101316"/>
<organism evidence="8 9">
    <name type="scientific">Parapedobacter koreensis</name>
    <dbReference type="NCBI Taxonomy" id="332977"/>
    <lineage>
        <taxon>Bacteria</taxon>
        <taxon>Pseudomonadati</taxon>
        <taxon>Bacteroidota</taxon>
        <taxon>Sphingobacteriia</taxon>
        <taxon>Sphingobacteriales</taxon>
        <taxon>Sphingobacteriaceae</taxon>
        <taxon>Parapedobacter</taxon>
    </lineage>
</organism>
<evidence type="ECO:0000256" key="4">
    <source>
        <dbReference type="ARBA" id="ARBA00023136"/>
    </source>
</evidence>
<keyword evidence="4" id="KW-0472">Membrane</keyword>
<dbReference type="Gene3D" id="1.25.40.390">
    <property type="match status" value="1"/>
</dbReference>
<dbReference type="Pfam" id="PF07980">
    <property type="entry name" value="SusD_RagB"/>
    <property type="match status" value="1"/>
</dbReference>
<evidence type="ECO:0000256" key="5">
    <source>
        <dbReference type="ARBA" id="ARBA00023237"/>
    </source>
</evidence>
<dbReference type="InterPro" id="IPR012944">
    <property type="entry name" value="SusD_RagB_dom"/>
</dbReference>
<dbReference type="PROSITE" id="PS51257">
    <property type="entry name" value="PROKAR_LIPOPROTEIN"/>
    <property type="match status" value="1"/>
</dbReference>
<dbReference type="SUPFAM" id="SSF48452">
    <property type="entry name" value="TPR-like"/>
    <property type="match status" value="1"/>
</dbReference>
<dbReference type="GO" id="GO:0009279">
    <property type="term" value="C:cell outer membrane"/>
    <property type="evidence" value="ECO:0007669"/>
    <property type="project" value="UniProtKB-SubCell"/>
</dbReference>
<keyword evidence="9" id="KW-1185">Reference proteome</keyword>
<dbReference type="InterPro" id="IPR011990">
    <property type="entry name" value="TPR-like_helical_dom_sf"/>
</dbReference>
<dbReference type="Proteomes" id="UP000198916">
    <property type="component" value="Unassembled WGS sequence"/>
</dbReference>
<keyword evidence="5" id="KW-0998">Cell outer membrane</keyword>
<evidence type="ECO:0000256" key="1">
    <source>
        <dbReference type="ARBA" id="ARBA00004442"/>
    </source>
</evidence>
<keyword evidence="3" id="KW-0732">Signal</keyword>
<dbReference type="AlphaFoldDB" id="A0A1H7FJ56"/>
<dbReference type="InterPro" id="IPR033985">
    <property type="entry name" value="SusD-like_N"/>
</dbReference>
<dbReference type="Pfam" id="PF14322">
    <property type="entry name" value="SusD-like_3"/>
    <property type="match status" value="1"/>
</dbReference>
<evidence type="ECO:0000259" key="6">
    <source>
        <dbReference type="Pfam" id="PF07980"/>
    </source>
</evidence>
<dbReference type="CDD" id="cd08977">
    <property type="entry name" value="SusD"/>
    <property type="match status" value="1"/>
</dbReference>
<name>A0A1H7FJ56_9SPHI</name>
<sequence>MKLKRIFTLLIGVIFFSCNDFLDIVPDRSLTVVTKIEEYQQLLNYGYIYSSAPGISELSTDNVYLTPDIWISGTEVRRNSYIWADDFYEGSSAPFSTFDWVEPYDRIYTANVVLDGLKDLNVSQSESLIYNEVKGQALFVRAIYHFFLQEIYGMPYKPESIGLDLSIPLKLSSDLTQSVSRATVQEAFIQIIGDLEEANNLLAVDYQAQNKNRASKAAVHALLSRVYLAMQNYEQSLFHSDECLSKYDKLLDFNQLSPSFNLPSPDNGEVLFKIAQNSHILAVNPIIDEALYNSYDENDLRKNVYFQLHEATNTQRVKTLYTGTRTPLSGLATDEIYINRAECRARLGDIVGAMDDLNKLLINRYENGLFVPLETNSPEEALELILRERRKELLFRGTRWTDLRRLNQDPKYAVTIKRNLNGVEYTLHPNSPKYTFPIPLNEVALSGIPQNDRSTENID</sequence>
<comment type="subcellular location">
    <subcellularLocation>
        <location evidence="1">Cell outer membrane</location>
    </subcellularLocation>
</comment>
<evidence type="ECO:0000313" key="8">
    <source>
        <dbReference type="EMBL" id="SEK24150.1"/>
    </source>
</evidence>
<proteinExistence type="inferred from homology"/>
<evidence type="ECO:0000256" key="2">
    <source>
        <dbReference type="ARBA" id="ARBA00006275"/>
    </source>
</evidence>
<evidence type="ECO:0000313" key="9">
    <source>
        <dbReference type="Proteomes" id="UP000198916"/>
    </source>
</evidence>
<gene>
    <name evidence="8" type="ORF">SAMN05421740_101316</name>
</gene>
<accession>A0A1H7FJ56</accession>
<dbReference type="RefSeq" id="WP_090602228.1">
    <property type="nucleotide sequence ID" value="NZ_FNZR01000001.1"/>
</dbReference>
<protein>
    <submittedName>
        <fullName evidence="8">SusD family protein</fullName>
    </submittedName>
</protein>
<feature type="domain" description="SusD-like N-terminal" evidence="7">
    <location>
        <begin position="20"/>
        <end position="228"/>
    </location>
</feature>
<dbReference type="OrthoDB" id="653598at2"/>
<reference evidence="9" key="1">
    <citation type="submission" date="2016-10" db="EMBL/GenBank/DDBJ databases">
        <authorList>
            <person name="Varghese N."/>
            <person name="Submissions S."/>
        </authorList>
    </citation>
    <scope>NUCLEOTIDE SEQUENCE [LARGE SCALE GENOMIC DNA]</scope>
    <source>
        <strain evidence="9">Jip14</strain>
    </source>
</reference>